<proteinExistence type="evidence at transcript level"/>
<feature type="chain" id="PRO_5003447088" description="Lipocalin/cytosolic fatty-acid binding domain-containing protein" evidence="2">
    <location>
        <begin position="19"/>
        <end position="184"/>
    </location>
</feature>
<keyword evidence="2" id="KW-0732">Signal</keyword>
<dbReference type="Pfam" id="PF02098">
    <property type="entry name" value="His_binding"/>
    <property type="match status" value="1"/>
</dbReference>
<name>G3MMN5_AMBMU</name>
<protein>
    <recommendedName>
        <fullName evidence="4">Lipocalin/cytosolic fatty-acid binding domain-containing protein</fullName>
    </recommendedName>
</protein>
<sequence length="184" mass="21621">MKVYTITALLLICASALGTYPNLRDLKEALDTTERLWNVFRSYELKTSGQTHKCVYERKLSLQGTDYNCEHWYKHGSKWERRALHGTLSEKPHGPELTVNDPSGKKKGEKVEHTLLLWKKKEHCAIFSFIDPNSGKREWNLYVWEKNLPKYSPAYPCEREYDTLSHGAKKYQIYNELDCRLSFE</sequence>
<dbReference type="InterPro" id="IPR002970">
    <property type="entry name" value="Tick_his-bd"/>
</dbReference>
<evidence type="ECO:0000256" key="1">
    <source>
        <dbReference type="SAM" id="MobiDB-lite"/>
    </source>
</evidence>
<dbReference type="AlphaFoldDB" id="G3MMN5"/>
<feature type="region of interest" description="Disordered" evidence="1">
    <location>
        <begin position="88"/>
        <end position="107"/>
    </location>
</feature>
<organism evidence="3">
    <name type="scientific">Amblyomma maculatum</name>
    <name type="common">Gulf Coast tick</name>
    <dbReference type="NCBI Taxonomy" id="34609"/>
    <lineage>
        <taxon>Eukaryota</taxon>
        <taxon>Metazoa</taxon>
        <taxon>Ecdysozoa</taxon>
        <taxon>Arthropoda</taxon>
        <taxon>Chelicerata</taxon>
        <taxon>Arachnida</taxon>
        <taxon>Acari</taxon>
        <taxon>Parasitiformes</taxon>
        <taxon>Ixodida</taxon>
        <taxon>Ixodoidea</taxon>
        <taxon>Ixodidae</taxon>
        <taxon>Amblyomminae</taxon>
        <taxon>Amblyomma</taxon>
    </lineage>
</organism>
<accession>G3MMN5</accession>
<dbReference type="SUPFAM" id="SSF50814">
    <property type="entry name" value="Lipocalins"/>
    <property type="match status" value="1"/>
</dbReference>
<reference evidence="3" key="1">
    <citation type="journal article" date="2011" name="PLoS ONE">
        <title>A deep insight into the sialotranscriptome of the gulf coast tick, Amblyomma maculatum.</title>
        <authorList>
            <person name="Karim S."/>
            <person name="Singh P."/>
            <person name="Ribeiro J.M."/>
        </authorList>
    </citation>
    <scope>NUCLEOTIDE SEQUENCE</scope>
    <source>
        <tissue evidence="3">Salivary gland</tissue>
    </source>
</reference>
<dbReference type="Gene3D" id="2.40.128.20">
    <property type="match status" value="1"/>
</dbReference>
<dbReference type="GO" id="GO:0030682">
    <property type="term" value="P:symbiont-mediated perturbation of host defenses"/>
    <property type="evidence" value="ECO:0007669"/>
    <property type="project" value="InterPro"/>
</dbReference>
<dbReference type="GO" id="GO:0043176">
    <property type="term" value="F:amine binding"/>
    <property type="evidence" value="ECO:0007669"/>
    <property type="project" value="InterPro"/>
</dbReference>
<dbReference type="InterPro" id="IPR012674">
    <property type="entry name" value="Calycin"/>
</dbReference>
<evidence type="ECO:0000256" key="2">
    <source>
        <dbReference type="SAM" id="SignalP"/>
    </source>
</evidence>
<feature type="signal peptide" evidence="2">
    <location>
        <begin position="1"/>
        <end position="18"/>
    </location>
</feature>
<evidence type="ECO:0000313" key="3">
    <source>
        <dbReference type="EMBL" id="AEO34753.1"/>
    </source>
</evidence>
<dbReference type="EMBL" id="JO843136">
    <property type="protein sequence ID" value="AEO34753.1"/>
    <property type="molecule type" value="mRNA"/>
</dbReference>
<evidence type="ECO:0008006" key="4">
    <source>
        <dbReference type="Google" id="ProtNLM"/>
    </source>
</evidence>